<dbReference type="PANTHER" id="PTHR24058">
    <property type="entry name" value="DUAL SPECIFICITY PROTEIN KINASE"/>
    <property type="match status" value="1"/>
</dbReference>
<dbReference type="SUPFAM" id="SSF56112">
    <property type="entry name" value="Protein kinase-like (PK-like)"/>
    <property type="match status" value="1"/>
</dbReference>
<dbReference type="GO" id="GO:0005524">
    <property type="term" value="F:ATP binding"/>
    <property type="evidence" value="ECO:0007669"/>
    <property type="project" value="UniProtKB-UniRule"/>
</dbReference>
<dbReference type="Proteomes" id="UP000800096">
    <property type="component" value="Unassembled WGS sequence"/>
</dbReference>
<feature type="region of interest" description="Disordered" evidence="9">
    <location>
        <begin position="188"/>
        <end position="279"/>
    </location>
</feature>
<evidence type="ECO:0000259" key="10">
    <source>
        <dbReference type="PROSITE" id="PS50011"/>
    </source>
</evidence>
<dbReference type="InterPro" id="IPR017441">
    <property type="entry name" value="Protein_kinase_ATP_BS"/>
</dbReference>
<dbReference type="InterPro" id="IPR008271">
    <property type="entry name" value="Ser/Thr_kinase_AS"/>
</dbReference>
<feature type="region of interest" description="Disordered" evidence="9">
    <location>
        <begin position="368"/>
        <end position="390"/>
    </location>
</feature>
<feature type="region of interest" description="Disordered" evidence="9">
    <location>
        <begin position="293"/>
        <end position="355"/>
    </location>
</feature>
<dbReference type="EC" id="2.7.11.1" evidence="1"/>
<dbReference type="OrthoDB" id="9332038at2759"/>
<dbReference type="GO" id="GO:0004674">
    <property type="term" value="F:protein serine/threonine kinase activity"/>
    <property type="evidence" value="ECO:0007669"/>
    <property type="project" value="UniProtKB-KW"/>
</dbReference>
<dbReference type="EMBL" id="ML979132">
    <property type="protein sequence ID" value="KAF1920837.1"/>
    <property type="molecule type" value="Genomic_DNA"/>
</dbReference>
<keyword evidence="2" id="KW-0723">Serine/threonine-protein kinase</keyword>
<evidence type="ECO:0000256" key="2">
    <source>
        <dbReference type="ARBA" id="ARBA00022527"/>
    </source>
</evidence>
<feature type="compositionally biased region" description="Basic and acidic residues" evidence="9">
    <location>
        <begin position="109"/>
        <end position="120"/>
    </location>
</feature>
<dbReference type="InterPro" id="IPR000719">
    <property type="entry name" value="Prot_kinase_dom"/>
</dbReference>
<feature type="compositionally biased region" description="Basic and acidic residues" evidence="9">
    <location>
        <begin position="252"/>
        <end position="279"/>
    </location>
</feature>
<feature type="domain" description="Protein kinase" evidence="10">
    <location>
        <begin position="463"/>
        <end position="792"/>
    </location>
</feature>
<comment type="similarity">
    <text evidence="7">Belongs to the protein kinase superfamily. CMGC Ser/Thr protein kinase family.</text>
</comment>
<dbReference type="SMART" id="SM00220">
    <property type="entry name" value="S_TKc"/>
    <property type="match status" value="1"/>
</dbReference>
<dbReference type="GO" id="GO:0045292">
    <property type="term" value="P:mRNA cis splicing, via spliceosome"/>
    <property type="evidence" value="ECO:0007669"/>
    <property type="project" value="InterPro"/>
</dbReference>
<reference evidence="11" key="1">
    <citation type="journal article" date="2020" name="Stud. Mycol.">
        <title>101 Dothideomycetes genomes: a test case for predicting lifestyles and emergence of pathogens.</title>
        <authorList>
            <person name="Haridas S."/>
            <person name="Albert R."/>
            <person name="Binder M."/>
            <person name="Bloem J."/>
            <person name="Labutti K."/>
            <person name="Salamov A."/>
            <person name="Andreopoulos B."/>
            <person name="Baker S."/>
            <person name="Barry K."/>
            <person name="Bills G."/>
            <person name="Bluhm B."/>
            <person name="Cannon C."/>
            <person name="Castanera R."/>
            <person name="Culley D."/>
            <person name="Daum C."/>
            <person name="Ezra D."/>
            <person name="Gonzalez J."/>
            <person name="Henrissat B."/>
            <person name="Kuo A."/>
            <person name="Liang C."/>
            <person name="Lipzen A."/>
            <person name="Lutzoni F."/>
            <person name="Magnuson J."/>
            <person name="Mondo S."/>
            <person name="Nolan M."/>
            <person name="Ohm R."/>
            <person name="Pangilinan J."/>
            <person name="Park H.-J."/>
            <person name="Ramirez L."/>
            <person name="Alfaro M."/>
            <person name="Sun H."/>
            <person name="Tritt A."/>
            <person name="Yoshinaga Y."/>
            <person name="Zwiers L.-H."/>
            <person name="Turgeon B."/>
            <person name="Goodwin S."/>
            <person name="Spatafora J."/>
            <person name="Crous P."/>
            <person name="Grigoriev I."/>
        </authorList>
    </citation>
    <scope>NUCLEOTIDE SEQUENCE</scope>
    <source>
        <strain evidence="11">HMLAC05119</strain>
    </source>
</reference>
<evidence type="ECO:0000256" key="1">
    <source>
        <dbReference type="ARBA" id="ARBA00012513"/>
    </source>
</evidence>
<feature type="compositionally biased region" description="Polar residues" evidence="9">
    <location>
        <begin position="23"/>
        <end position="33"/>
    </location>
</feature>
<keyword evidence="5 11" id="KW-0418">Kinase</keyword>
<dbReference type="Pfam" id="PF00069">
    <property type="entry name" value="Pkinase"/>
    <property type="match status" value="1"/>
</dbReference>
<feature type="compositionally biased region" description="Low complexity" evidence="9">
    <location>
        <begin position="339"/>
        <end position="354"/>
    </location>
</feature>
<evidence type="ECO:0000256" key="7">
    <source>
        <dbReference type="ARBA" id="ARBA00023596"/>
    </source>
</evidence>
<proteinExistence type="inferred from homology"/>
<dbReference type="InterPro" id="IPR044092">
    <property type="entry name" value="STKc_PRP4"/>
</dbReference>
<feature type="compositionally biased region" description="Basic and acidic residues" evidence="9">
    <location>
        <begin position="131"/>
        <end position="157"/>
    </location>
</feature>
<organism evidence="11 12">
    <name type="scientific">Ampelomyces quisqualis</name>
    <name type="common">Powdery mildew agent</name>
    <dbReference type="NCBI Taxonomy" id="50730"/>
    <lineage>
        <taxon>Eukaryota</taxon>
        <taxon>Fungi</taxon>
        <taxon>Dikarya</taxon>
        <taxon>Ascomycota</taxon>
        <taxon>Pezizomycotina</taxon>
        <taxon>Dothideomycetes</taxon>
        <taxon>Pleosporomycetidae</taxon>
        <taxon>Pleosporales</taxon>
        <taxon>Pleosporineae</taxon>
        <taxon>Phaeosphaeriaceae</taxon>
        <taxon>Ampelomyces</taxon>
    </lineage>
</organism>
<feature type="compositionally biased region" description="Polar residues" evidence="9">
    <location>
        <begin position="308"/>
        <end position="324"/>
    </location>
</feature>
<feature type="compositionally biased region" description="Polar residues" evidence="9">
    <location>
        <begin position="221"/>
        <end position="231"/>
    </location>
</feature>
<sequence>MTTSRAGSASDGDTLDIQHKANKFNQPNNSDINGSDRVFGLDGASDDHGNYPANQTRHPRRGLTSSAYKYRPLSRSRSPSPYRHRPLRSPSPQRGRREADRSPSPYRHNKADRDGNDRSYPKRKASPPRGSRPEKRHLTQRDRYDRGSLHHIHDGRRGPQYASGHNARDQAPVRPFVKAPLSYAEIENTTAVPDFREGRPTNGRPHNSRSDDHQRGRSHHTQAQALVAQSSQHHDVQMKIANDEPDYEPAPVEEKVPTEESREEKRRRWAAKRAEAEKKQNLLQQAVITNASEVTATSAASPARFAESSISPFASPRNGTSGSAPASPDVLILDKPGGASEANSPAADSPSAAEYDPLQDMLDDRDRAAMKNQSSEVSSEAYQETDPKALSTLPGKKVVSVKKQNKELDMFASDDDDDDTEAAEDEDVGARGTVLDEKLLDNWDDPEGYYKLISNELVNNGRYRMVRHLGRGVFANVAQAEDRNADTDDPSRKLVAIKMIRRNELMRKASQKEMEFLRKVNEADPQDKRHIVRLLGSFDHKGHLCIVFEHMSKNLRDLLKEETNGHGLGLAAVRVYAKQMFNGLQHLQNCQVIHLDLKPDNVLVSEDKKTIKLADFGTAVDKRDIIERTEYLVSRFYRAPEIILGMDISYPVDMWAVGCTVYELWTGKILFTGRSNNQMVKAFMDCLGWPSEKLLRKGLANNILDHFEFGSSLKFISREVDKQGRLNIRKLEQQKKINRDMKTRVHDAAKGITSDNPSVTELNDLSDLLSACLHMNVEKRLTPKEALNHKFFASKNLVPKTAVVKPPMIKRGTPGIRR</sequence>
<gene>
    <name evidence="11" type="ORF">BDU57DRAFT_562183</name>
</gene>
<keyword evidence="6 8" id="KW-0067">ATP-binding</keyword>
<feature type="compositionally biased region" description="Polar residues" evidence="9">
    <location>
        <begin position="371"/>
        <end position="382"/>
    </location>
</feature>
<dbReference type="PROSITE" id="PS00107">
    <property type="entry name" value="PROTEIN_KINASE_ATP"/>
    <property type="match status" value="1"/>
</dbReference>
<protein>
    <recommendedName>
        <fullName evidence="1">non-specific serine/threonine protein kinase</fullName>
        <ecNumber evidence="1">2.7.11.1</ecNumber>
    </recommendedName>
</protein>
<dbReference type="AlphaFoldDB" id="A0A6A5R4F2"/>
<dbReference type="Gene3D" id="1.10.510.10">
    <property type="entry name" value="Transferase(Phosphotransferase) domain 1"/>
    <property type="match status" value="1"/>
</dbReference>
<evidence type="ECO:0000256" key="4">
    <source>
        <dbReference type="ARBA" id="ARBA00022741"/>
    </source>
</evidence>
<evidence type="ECO:0000313" key="12">
    <source>
        <dbReference type="Proteomes" id="UP000800096"/>
    </source>
</evidence>
<dbReference type="PROSITE" id="PS50011">
    <property type="entry name" value="PROTEIN_KINASE_DOM"/>
    <property type="match status" value="1"/>
</dbReference>
<evidence type="ECO:0000256" key="5">
    <source>
        <dbReference type="ARBA" id="ARBA00022777"/>
    </source>
</evidence>
<feature type="region of interest" description="Disordered" evidence="9">
    <location>
        <begin position="1"/>
        <end position="170"/>
    </location>
</feature>
<dbReference type="Gene3D" id="3.30.200.20">
    <property type="entry name" value="Phosphorylase Kinase, domain 1"/>
    <property type="match status" value="1"/>
</dbReference>
<evidence type="ECO:0000256" key="6">
    <source>
        <dbReference type="ARBA" id="ARBA00022840"/>
    </source>
</evidence>
<evidence type="ECO:0000256" key="3">
    <source>
        <dbReference type="ARBA" id="ARBA00022679"/>
    </source>
</evidence>
<dbReference type="PROSITE" id="PS00108">
    <property type="entry name" value="PROTEIN_KINASE_ST"/>
    <property type="match status" value="1"/>
</dbReference>
<dbReference type="InterPro" id="IPR050494">
    <property type="entry name" value="Ser_Thr_dual-spec_kinase"/>
</dbReference>
<dbReference type="FunFam" id="1.10.510.10:FF:000078">
    <property type="entry name" value="Serine/threonine-protein kinase PRP4 homolog"/>
    <property type="match status" value="1"/>
</dbReference>
<keyword evidence="3" id="KW-0808">Transferase</keyword>
<dbReference type="PANTHER" id="PTHR24058:SF103">
    <property type="entry name" value="SERINE_THREONINE-PROTEIN KINASE PRP4 HOMOLOG"/>
    <property type="match status" value="1"/>
</dbReference>
<name>A0A6A5R4F2_AMPQU</name>
<evidence type="ECO:0000313" key="11">
    <source>
        <dbReference type="EMBL" id="KAF1920837.1"/>
    </source>
</evidence>
<feature type="compositionally biased region" description="Low complexity" evidence="9">
    <location>
        <begin position="70"/>
        <end position="81"/>
    </location>
</feature>
<evidence type="ECO:0000256" key="8">
    <source>
        <dbReference type="PROSITE-ProRule" id="PRU10141"/>
    </source>
</evidence>
<feature type="compositionally biased region" description="Acidic residues" evidence="9">
    <location>
        <begin position="412"/>
        <end position="427"/>
    </location>
</feature>
<keyword evidence="12" id="KW-1185">Reference proteome</keyword>
<accession>A0A6A5R4F2</accession>
<dbReference type="CDD" id="cd14135">
    <property type="entry name" value="STKc_PRP4"/>
    <property type="match status" value="1"/>
</dbReference>
<feature type="binding site" evidence="8">
    <location>
        <position position="498"/>
    </location>
    <ligand>
        <name>ATP</name>
        <dbReference type="ChEBI" id="CHEBI:30616"/>
    </ligand>
</feature>
<dbReference type="InterPro" id="IPR011009">
    <property type="entry name" value="Kinase-like_dom_sf"/>
</dbReference>
<keyword evidence="4 8" id="KW-0547">Nucleotide-binding</keyword>
<evidence type="ECO:0000256" key="9">
    <source>
        <dbReference type="SAM" id="MobiDB-lite"/>
    </source>
</evidence>
<feature type="region of interest" description="Disordered" evidence="9">
    <location>
        <begin position="409"/>
        <end position="430"/>
    </location>
</feature>